<dbReference type="Proteomes" id="UP001164819">
    <property type="component" value="Chromosome"/>
</dbReference>
<feature type="compositionally biased region" description="Low complexity" evidence="1">
    <location>
        <begin position="1"/>
        <end position="11"/>
    </location>
</feature>
<feature type="transmembrane region" description="Helical" evidence="2">
    <location>
        <begin position="94"/>
        <end position="119"/>
    </location>
</feature>
<keyword evidence="5" id="KW-0808">Transferase</keyword>
<organism evidence="5">
    <name type="scientific">Oxalobacter aliiformigenes</name>
    <dbReference type="NCBI Taxonomy" id="2946593"/>
    <lineage>
        <taxon>Bacteria</taxon>
        <taxon>Pseudomonadati</taxon>
        <taxon>Pseudomonadota</taxon>
        <taxon>Betaproteobacteria</taxon>
        <taxon>Burkholderiales</taxon>
        <taxon>Oxalobacteraceae</taxon>
        <taxon>Oxalobacter</taxon>
    </lineage>
</organism>
<keyword evidence="2" id="KW-0472">Membrane</keyword>
<dbReference type="GO" id="GO:0016020">
    <property type="term" value="C:membrane"/>
    <property type="evidence" value="ECO:0007669"/>
    <property type="project" value="TreeGrafter"/>
</dbReference>
<dbReference type="RefSeq" id="WP_269315567.1">
    <property type="nucleotide sequence ID" value="NZ_CP098251.1"/>
</dbReference>
<dbReference type="Pfam" id="PF19040">
    <property type="entry name" value="SGNH"/>
    <property type="match status" value="1"/>
</dbReference>
<dbReference type="InterPro" id="IPR002656">
    <property type="entry name" value="Acyl_transf_3_dom"/>
</dbReference>
<evidence type="ECO:0000259" key="3">
    <source>
        <dbReference type="Pfam" id="PF01757"/>
    </source>
</evidence>
<feature type="transmembrane region" description="Helical" evidence="2">
    <location>
        <begin position="396"/>
        <end position="416"/>
    </location>
</feature>
<sequence length="690" mass="78389">MSPESSLSSPSPATPEKTHSKSSGYRPDIDGLRALAVFAVFFFHAFPEVVRGGFIGVDVFFVISGFLISSIIFTQLENGSFSFWQFYSRRIRRIYPVLITVLVACLAFGALFLLSHGLFSVYFMLNGEYAQLGKHVAGGAGFISNILLWFESGYFDKTAEAKPLLHLWSLGIEEQFYIVWPLLLWLAWRKRFNFFAVSALFAVVSFGLNLYVYRIDPVADFFSPLTRFWELLAGAMLAWAFLHPGSSPFIWKADSSGPVPVIGLLRKHERLRHILSMTGGLLLAVSVFFVRNTDTEGYPGAWALFPVLSAVLLIAAGKDGWFNKRILSRRILVWFGLISYPLYLWHWPLLSMARIVLRDEPPLWWRIAAFPASVLLAWLTTKLIENPLRFGKYGNIKTVCLFAVMLCLGLTGFVIFKKDGFRSTLPYMARTLENVLEKRGKTNPAFYNGCHQDSYDKYGECPHRTSHPSKPTIAIWGDSHAAHLVTGFEQNFGDRFNILQRTGDTCPAILSGKQTQCLKKNQAVLKEFARIRPDYVVLAGFWHSLPSLDNTIAELRKNGMEHIAVVGPVPVWKRELPIELIRAYQKDTVLPDRIRMEERKFARIDKAMSEQSKVWQVHYISPVRFLCNRQGCLARIGDSADRILYFDTDHLTEAGSGYLVSLFRNDPFFRRERRDFARHESGAENAAGNL</sequence>
<keyword evidence="5" id="KW-0012">Acyltransferase</keyword>
<protein>
    <submittedName>
        <fullName evidence="5">Acyltransferase</fullName>
    </submittedName>
</protein>
<dbReference type="Pfam" id="PF01757">
    <property type="entry name" value="Acyl_transf_3"/>
    <property type="match status" value="1"/>
</dbReference>
<gene>
    <name evidence="5" type="ORF">NB646_06500</name>
</gene>
<evidence type="ECO:0000256" key="1">
    <source>
        <dbReference type="SAM" id="MobiDB-lite"/>
    </source>
</evidence>
<reference evidence="5" key="1">
    <citation type="journal article" date="2022" name="Front. Microbiol.">
        <title>New perspectives on an old grouping: The genomic and phenotypic variability of Oxalobacter formigenes and the implications for calcium oxalate stone prevention.</title>
        <authorList>
            <person name="Chmiel J.A."/>
            <person name="Carr C."/>
            <person name="Stuivenberg G.A."/>
            <person name="Venema R."/>
            <person name="Chanyi R.M."/>
            <person name="Al K.F."/>
            <person name="Giguere D."/>
            <person name="Say H."/>
            <person name="Akouris P.P."/>
            <person name="Dominguez Romero S.A."/>
            <person name="Kwong A."/>
            <person name="Tai V."/>
            <person name="Koval S.F."/>
            <person name="Razvi H."/>
            <person name="Bjazevic J."/>
            <person name="Burton J.P."/>
        </authorList>
    </citation>
    <scope>NUCLEOTIDE SEQUENCE</scope>
    <source>
        <strain evidence="5">OxK</strain>
    </source>
</reference>
<evidence type="ECO:0000259" key="4">
    <source>
        <dbReference type="Pfam" id="PF19040"/>
    </source>
</evidence>
<dbReference type="InterPro" id="IPR050879">
    <property type="entry name" value="Acyltransferase_3"/>
</dbReference>
<dbReference type="AlphaFoldDB" id="A0A9E9LCV5"/>
<proteinExistence type="predicted"/>
<feature type="transmembrane region" description="Helical" evidence="2">
    <location>
        <begin position="274"/>
        <end position="291"/>
    </location>
</feature>
<feature type="transmembrane region" description="Helical" evidence="2">
    <location>
        <begin position="225"/>
        <end position="242"/>
    </location>
</feature>
<evidence type="ECO:0000313" key="5">
    <source>
        <dbReference type="EMBL" id="WAV90519.1"/>
    </source>
</evidence>
<feature type="transmembrane region" description="Helical" evidence="2">
    <location>
        <begin position="194"/>
        <end position="213"/>
    </location>
</feature>
<keyword evidence="2" id="KW-0812">Transmembrane</keyword>
<feature type="region of interest" description="Disordered" evidence="1">
    <location>
        <begin position="1"/>
        <end position="25"/>
    </location>
</feature>
<dbReference type="InterPro" id="IPR043968">
    <property type="entry name" value="SGNH"/>
</dbReference>
<feature type="transmembrane region" description="Helical" evidence="2">
    <location>
        <begin position="53"/>
        <end position="73"/>
    </location>
</feature>
<dbReference type="GO" id="GO:0016747">
    <property type="term" value="F:acyltransferase activity, transferring groups other than amino-acyl groups"/>
    <property type="evidence" value="ECO:0007669"/>
    <property type="project" value="InterPro"/>
</dbReference>
<feature type="transmembrane region" description="Helical" evidence="2">
    <location>
        <begin position="327"/>
        <end position="343"/>
    </location>
</feature>
<dbReference type="EMBL" id="CP098251">
    <property type="protein sequence ID" value="WAV90519.1"/>
    <property type="molecule type" value="Genomic_DNA"/>
</dbReference>
<dbReference type="GO" id="GO:0009103">
    <property type="term" value="P:lipopolysaccharide biosynthetic process"/>
    <property type="evidence" value="ECO:0007669"/>
    <property type="project" value="TreeGrafter"/>
</dbReference>
<accession>A0A9E9LCV5</accession>
<dbReference type="PANTHER" id="PTHR23028:SF53">
    <property type="entry name" value="ACYL_TRANSF_3 DOMAIN-CONTAINING PROTEIN"/>
    <property type="match status" value="1"/>
</dbReference>
<feature type="transmembrane region" description="Helical" evidence="2">
    <location>
        <begin position="165"/>
        <end position="187"/>
    </location>
</feature>
<feature type="domain" description="Acyltransferase 3" evidence="3">
    <location>
        <begin position="28"/>
        <end position="381"/>
    </location>
</feature>
<name>A0A9E9LCV5_9BURK</name>
<keyword evidence="2" id="KW-1133">Transmembrane helix</keyword>
<feature type="domain" description="SGNH" evidence="4">
    <location>
        <begin position="450"/>
        <end position="664"/>
    </location>
</feature>
<evidence type="ECO:0000256" key="2">
    <source>
        <dbReference type="SAM" id="Phobius"/>
    </source>
</evidence>
<dbReference type="PANTHER" id="PTHR23028">
    <property type="entry name" value="ACETYLTRANSFERASE"/>
    <property type="match status" value="1"/>
</dbReference>
<feature type="transmembrane region" description="Helical" evidence="2">
    <location>
        <begin position="297"/>
        <end position="315"/>
    </location>
</feature>
<feature type="transmembrane region" description="Helical" evidence="2">
    <location>
        <begin position="363"/>
        <end position="384"/>
    </location>
</feature>